<dbReference type="AlphaFoldDB" id="A0A6G4A1V3"/>
<gene>
    <name evidence="1" type="ORF">GK047_20110</name>
</gene>
<name>A0A6G4A1V3_9BACL</name>
<reference evidence="1" key="1">
    <citation type="submission" date="2020-02" db="EMBL/GenBank/DDBJ databases">
        <authorList>
            <person name="Shen X.-R."/>
            <person name="Zhang Y.-X."/>
        </authorList>
    </citation>
    <scope>NUCLEOTIDE SEQUENCE</scope>
    <source>
        <strain evidence="1">SYP-B3998</strain>
    </source>
</reference>
<comment type="caution">
    <text evidence="1">The sequence shown here is derived from an EMBL/GenBank/DDBJ whole genome shotgun (WGS) entry which is preliminary data.</text>
</comment>
<dbReference type="RefSeq" id="WP_163950841.1">
    <property type="nucleotide sequence ID" value="NZ_JAAIKC010000008.1"/>
</dbReference>
<sequence>MMYPEPLPLWQEEDLQACKIARIECFRFDCELADTWLPGHGEDCQCGLLTISTSNGTCGLGEYAIPCCELKGDVVSWAAVFQRIKGLTIMEGIRYVREKQEAWGTVRQQLIESALIDLAHKLQKSSHRAKQLKELNLTWNRSYLIDHSQAYISF</sequence>
<evidence type="ECO:0000313" key="1">
    <source>
        <dbReference type="EMBL" id="NEW08310.1"/>
    </source>
</evidence>
<accession>A0A6G4A1V3</accession>
<protein>
    <submittedName>
        <fullName evidence="1">Uncharacterized protein</fullName>
    </submittedName>
</protein>
<organism evidence="1">
    <name type="scientific">Paenibacillus sp. SYP-B3998</name>
    <dbReference type="NCBI Taxonomy" id="2678564"/>
    <lineage>
        <taxon>Bacteria</taxon>
        <taxon>Bacillati</taxon>
        <taxon>Bacillota</taxon>
        <taxon>Bacilli</taxon>
        <taxon>Bacillales</taxon>
        <taxon>Paenibacillaceae</taxon>
        <taxon>Paenibacillus</taxon>
    </lineage>
</organism>
<dbReference type="EMBL" id="JAAIKC010000008">
    <property type="protein sequence ID" value="NEW08310.1"/>
    <property type="molecule type" value="Genomic_DNA"/>
</dbReference>
<proteinExistence type="predicted"/>